<dbReference type="InterPro" id="IPR003961">
    <property type="entry name" value="FN3_dom"/>
</dbReference>
<organism evidence="3 4">
    <name type="scientific">candidate division WS6 bacterium 34_10</name>
    <dbReference type="NCBI Taxonomy" id="1641389"/>
    <lineage>
        <taxon>Bacteria</taxon>
        <taxon>Candidatus Dojkabacteria</taxon>
    </lineage>
</organism>
<keyword evidence="1" id="KW-1133">Transmembrane helix</keyword>
<feature type="domain" description="Fibronectin type-III" evidence="2">
    <location>
        <begin position="41"/>
        <end position="134"/>
    </location>
</feature>
<feature type="transmembrane region" description="Helical" evidence="1">
    <location>
        <begin position="12"/>
        <end position="32"/>
    </location>
</feature>
<evidence type="ECO:0000256" key="1">
    <source>
        <dbReference type="SAM" id="Phobius"/>
    </source>
</evidence>
<keyword evidence="1" id="KW-0472">Membrane</keyword>
<dbReference type="PROSITE" id="PS50853">
    <property type="entry name" value="FN3"/>
    <property type="match status" value="1"/>
</dbReference>
<dbReference type="EMBL" id="LGGO01000149">
    <property type="protein sequence ID" value="KUK76457.1"/>
    <property type="molecule type" value="Genomic_DNA"/>
</dbReference>
<accession>A0A101HGI1</accession>
<feature type="non-terminal residue" evidence="3">
    <location>
        <position position="216"/>
    </location>
</feature>
<comment type="caution">
    <text evidence="3">The sequence shown here is derived from an EMBL/GenBank/DDBJ whole genome shotgun (WGS) entry which is preliminary data.</text>
</comment>
<gene>
    <name evidence="3" type="ORF">XD93_0907</name>
</gene>
<dbReference type="SUPFAM" id="SSF49363">
    <property type="entry name" value="Purple acid phosphatase, N-terminal domain"/>
    <property type="match status" value="1"/>
</dbReference>
<name>A0A101HGI1_9BACT</name>
<evidence type="ECO:0000313" key="3">
    <source>
        <dbReference type="EMBL" id="KUK76457.1"/>
    </source>
</evidence>
<dbReference type="GO" id="GO:0046872">
    <property type="term" value="F:metal ion binding"/>
    <property type="evidence" value="ECO:0007669"/>
    <property type="project" value="InterPro"/>
</dbReference>
<evidence type="ECO:0000313" key="4">
    <source>
        <dbReference type="Proteomes" id="UP000053904"/>
    </source>
</evidence>
<dbReference type="AlphaFoldDB" id="A0A101HGI1"/>
<dbReference type="GO" id="GO:0003993">
    <property type="term" value="F:acid phosphatase activity"/>
    <property type="evidence" value="ECO:0007669"/>
    <property type="project" value="InterPro"/>
</dbReference>
<keyword evidence="1" id="KW-0812">Transmembrane</keyword>
<protein>
    <recommendedName>
        <fullName evidence="2">Fibronectin type-III domain-containing protein</fullName>
    </recommendedName>
</protein>
<dbReference type="Pfam" id="PF16656">
    <property type="entry name" value="Pur_ac_phosph_N"/>
    <property type="match status" value="1"/>
</dbReference>
<evidence type="ECO:0000259" key="2">
    <source>
        <dbReference type="PROSITE" id="PS50853"/>
    </source>
</evidence>
<sequence>MKPLSKSQKYPLLFSFAVLLFFVTTVIIFKGIEREKILLEQPKDIVVVNTSTVATQIYWKTNPGQIQRLQYKKETETGLYKTAKTGIIDIEIPDKQRIYYTTLSDLEPNTKYLFRIESQNRSWDNGYSFQTKPIAEELFLPEIATGETDKKSLILITIEDEKYLQDTQYHGTWALDTQGRDYTTETYANYTKESELRSQLLDIISPPVYAQSGANC</sequence>
<proteinExistence type="predicted"/>
<dbReference type="Proteomes" id="UP000053904">
    <property type="component" value="Unassembled WGS sequence"/>
</dbReference>
<dbReference type="InterPro" id="IPR015914">
    <property type="entry name" value="PAPs_N"/>
</dbReference>
<reference evidence="4" key="1">
    <citation type="journal article" date="2015" name="MBio">
        <title>Genome-Resolved Metagenomic Analysis Reveals Roles for Candidate Phyla and Other Microbial Community Members in Biogeochemical Transformations in Oil Reservoirs.</title>
        <authorList>
            <person name="Hu P."/>
            <person name="Tom L."/>
            <person name="Singh A."/>
            <person name="Thomas B.C."/>
            <person name="Baker B.J."/>
            <person name="Piceno Y.M."/>
            <person name="Andersen G.L."/>
            <person name="Banfield J.F."/>
        </authorList>
    </citation>
    <scope>NUCLEOTIDE SEQUENCE [LARGE SCALE GENOMIC DNA]</scope>
</reference>
<dbReference type="SMART" id="SM00060">
    <property type="entry name" value="FN3"/>
    <property type="match status" value="1"/>
</dbReference>
<dbReference type="Gene3D" id="2.60.40.380">
    <property type="entry name" value="Purple acid phosphatase-like, N-terminal"/>
    <property type="match status" value="1"/>
</dbReference>
<dbReference type="InterPro" id="IPR008963">
    <property type="entry name" value="Purple_acid_Pase-like_N"/>
</dbReference>